<organism evidence="9 10">
    <name type="scientific">Dialister succinatiphilus YIT 11850</name>
    <dbReference type="NCBI Taxonomy" id="742743"/>
    <lineage>
        <taxon>Bacteria</taxon>
        <taxon>Bacillati</taxon>
        <taxon>Bacillota</taxon>
        <taxon>Negativicutes</taxon>
        <taxon>Veillonellales</taxon>
        <taxon>Veillonellaceae</taxon>
        <taxon>Dialister</taxon>
    </lineage>
</organism>
<feature type="transmembrane region" description="Helical" evidence="8">
    <location>
        <begin position="319"/>
        <end position="337"/>
    </location>
</feature>
<dbReference type="Pfam" id="PF01594">
    <property type="entry name" value="AI-2E_transport"/>
    <property type="match status" value="1"/>
</dbReference>
<gene>
    <name evidence="9" type="ORF">HMPREF9453_00748</name>
</gene>
<dbReference type="GO" id="GO:0055085">
    <property type="term" value="P:transmembrane transport"/>
    <property type="evidence" value="ECO:0007669"/>
    <property type="project" value="TreeGrafter"/>
</dbReference>
<dbReference type="RefSeq" id="WP_008859252.1">
    <property type="nucleotide sequence ID" value="NZ_JH591187.1"/>
</dbReference>
<evidence type="ECO:0000256" key="4">
    <source>
        <dbReference type="ARBA" id="ARBA00022475"/>
    </source>
</evidence>
<dbReference type="EMBL" id="ADLT01000017">
    <property type="protein sequence ID" value="EHO63323.1"/>
    <property type="molecule type" value="Genomic_DNA"/>
</dbReference>
<evidence type="ECO:0000313" key="10">
    <source>
        <dbReference type="Proteomes" id="UP000003277"/>
    </source>
</evidence>
<evidence type="ECO:0008006" key="11">
    <source>
        <dbReference type="Google" id="ProtNLM"/>
    </source>
</evidence>
<keyword evidence="5 8" id="KW-0812">Transmembrane</keyword>
<dbReference type="OrthoDB" id="9793390at2"/>
<feature type="transmembrane region" description="Helical" evidence="8">
    <location>
        <begin position="208"/>
        <end position="230"/>
    </location>
</feature>
<feature type="transmembrane region" description="Helical" evidence="8">
    <location>
        <begin position="7"/>
        <end position="37"/>
    </location>
</feature>
<feature type="transmembrane region" description="Helical" evidence="8">
    <location>
        <begin position="151"/>
        <end position="173"/>
    </location>
</feature>
<dbReference type="InterPro" id="IPR002549">
    <property type="entry name" value="AI-2E-like"/>
</dbReference>
<evidence type="ECO:0000256" key="1">
    <source>
        <dbReference type="ARBA" id="ARBA00004651"/>
    </source>
</evidence>
<dbReference type="Proteomes" id="UP000003277">
    <property type="component" value="Unassembled WGS sequence"/>
</dbReference>
<dbReference type="PANTHER" id="PTHR21716">
    <property type="entry name" value="TRANSMEMBRANE PROTEIN"/>
    <property type="match status" value="1"/>
</dbReference>
<dbReference type="STRING" id="742743.HMPREF9453_00748"/>
<keyword evidence="4" id="KW-1003">Cell membrane</keyword>
<reference evidence="9 10" key="1">
    <citation type="submission" date="2011-11" db="EMBL/GenBank/DDBJ databases">
        <title>The Genome Sequence of Dialister succinatiphilus YIT 11850.</title>
        <authorList>
            <consortium name="The Broad Institute Genome Sequencing Platform"/>
            <person name="Earl A."/>
            <person name="Ward D."/>
            <person name="Feldgarden M."/>
            <person name="Gevers D."/>
            <person name="Morotomi M."/>
            <person name="Young S.K."/>
            <person name="Zeng Q."/>
            <person name="Gargeya S."/>
            <person name="Fitzgerald M."/>
            <person name="Haas B."/>
            <person name="Abouelleil A."/>
            <person name="Alvarado L."/>
            <person name="Arachchi H.M."/>
            <person name="Berlin A."/>
            <person name="Brown A."/>
            <person name="Chapman S.B."/>
            <person name="Dunbar C."/>
            <person name="Gearin G."/>
            <person name="Goldberg J."/>
            <person name="Griggs A."/>
            <person name="Gujja S."/>
            <person name="Heiman D."/>
            <person name="Howarth C."/>
            <person name="Lui A."/>
            <person name="MacDonald P.J.P."/>
            <person name="Montmayeur A."/>
            <person name="Murphy C."/>
            <person name="Neiman D."/>
            <person name="Pearson M."/>
            <person name="Priest M."/>
            <person name="Roberts A."/>
            <person name="Saif S."/>
            <person name="Shea T."/>
            <person name="Sisk P."/>
            <person name="Stolte C."/>
            <person name="Sykes S."/>
            <person name="Wortman J."/>
            <person name="Nusbaum C."/>
            <person name="Birren B."/>
        </authorList>
    </citation>
    <scope>NUCLEOTIDE SEQUENCE [LARGE SCALE GENOMIC DNA]</scope>
    <source>
        <strain evidence="9 10">YIT 11850</strain>
    </source>
</reference>
<feature type="transmembrane region" description="Helical" evidence="8">
    <location>
        <begin position="64"/>
        <end position="89"/>
    </location>
</feature>
<protein>
    <recommendedName>
        <fullName evidence="11">Sporulation integral membrane protein YtvI</fullName>
    </recommendedName>
</protein>
<feature type="transmembrane region" description="Helical" evidence="8">
    <location>
        <begin position="237"/>
        <end position="256"/>
    </location>
</feature>
<sequence>MKWGVEFWLRVAIAAGFAAIIIAAPSVLFPFVVSLIITTLLNPVAHAVYGQTQKMGWTRFPYDFAILFSFALFIAVIYLIGVHIFVPFISEFQEFIKSVPGMLAAVQQAVPELEKQYQLSLMPPEAKSLFARILQDIGEYTLKIASFSLSAIFSFASTVVELIVVPFITFYMMKRGGYFVNAFIHIFPDRFHHHLEELFKEIHFVLNAYIRGQLLLSTLMAVVVFIGMWTLNIPYPLVIGLLAGIVEMVPLIGPIIGAIPPVLLGLLQGTTVMLQVIFFYIIVQQVDGHFVMPKLMGSIINVHPVAIIAGVLIGGKIFGVLGMMIAVPLVAVLQILLKHMWFYDRYKKVR</sequence>
<dbReference type="PANTHER" id="PTHR21716:SF53">
    <property type="entry name" value="PERMEASE PERM-RELATED"/>
    <property type="match status" value="1"/>
</dbReference>
<dbReference type="eggNOG" id="COG0628">
    <property type="taxonomic scope" value="Bacteria"/>
</dbReference>
<name>H1CZF5_9FIRM</name>
<dbReference type="AlphaFoldDB" id="H1CZF5"/>
<comment type="caution">
    <text evidence="9">The sequence shown here is derived from an EMBL/GenBank/DDBJ whole genome shotgun (WGS) entry which is preliminary data.</text>
</comment>
<keyword evidence="7 8" id="KW-0472">Membrane</keyword>
<dbReference type="PATRIC" id="fig|742743.3.peg.758"/>
<evidence type="ECO:0000256" key="5">
    <source>
        <dbReference type="ARBA" id="ARBA00022692"/>
    </source>
</evidence>
<feature type="transmembrane region" description="Helical" evidence="8">
    <location>
        <begin position="262"/>
        <end position="283"/>
    </location>
</feature>
<keyword evidence="6 8" id="KW-1133">Transmembrane helix</keyword>
<proteinExistence type="inferred from homology"/>
<evidence type="ECO:0000313" key="9">
    <source>
        <dbReference type="EMBL" id="EHO63323.1"/>
    </source>
</evidence>
<keyword evidence="3" id="KW-0813">Transport</keyword>
<evidence type="ECO:0000256" key="6">
    <source>
        <dbReference type="ARBA" id="ARBA00022989"/>
    </source>
</evidence>
<evidence type="ECO:0000256" key="7">
    <source>
        <dbReference type="ARBA" id="ARBA00023136"/>
    </source>
</evidence>
<evidence type="ECO:0000256" key="3">
    <source>
        <dbReference type="ARBA" id="ARBA00022448"/>
    </source>
</evidence>
<accession>H1CZF5</accession>
<comment type="similarity">
    <text evidence="2">Belongs to the autoinducer-2 exporter (AI-2E) (TC 2.A.86) family.</text>
</comment>
<dbReference type="HOGENOM" id="CLU_031275_8_2_9"/>
<feature type="transmembrane region" description="Helical" evidence="8">
    <location>
        <begin position="295"/>
        <end position="313"/>
    </location>
</feature>
<keyword evidence="10" id="KW-1185">Reference proteome</keyword>
<dbReference type="GO" id="GO:0005886">
    <property type="term" value="C:plasma membrane"/>
    <property type="evidence" value="ECO:0007669"/>
    <property type="project" value="UniProtKB-SubCell"/>
</dbReference>
<evidence type="ECO:0000256" key="2">
    <source>
        <dbReference type="ARBA" id="ARBA00009773"/>
    </source>
</evidence>
<comment type="subcellular location">
    <subcellularLocation>
        <location evidence="1">Cell membrane</location>
        <topology evidence="1">Multi-pass membrane protein</topology>
    </subcellularLocation>
</comment>
<evidence type="ECO:0000256" key="8">
    <source>
        <dbReference type="SAM" id="Phobius"/>
    </source>
</evidence>